<feature type="region of interest" description="Disordered" evidence="1">
    <location>
        <begin position="107"/>
        <end position="139"/>
    </location>
</feature>
<feature type="compositionally biased region" description="Basic residues" evidence="1">
    <location>
        <begin position="112"/>
        <end position="122"/>
    </location>
</feature>
<organism evidence="2">
    <name type="scientific">Tanacetum cinerariifolium</name>
    <name type="common">Dalmatian daisy</name>
    <name type="synonym">Chrysanthemum cinerariifolium</name>
    <dbReference type="NCBI Taxonomy" id="118510"/>
    <lineage>
        <taxon>Eukaryota</taxon>
        <taxon>Viridiplantae</taxon>
        <taxon>Streptophyta</taxon>
        <taxon>Embryophyta</taxon>
        <taxon>Tracheophyta</taxon>
        <taxon>Spermatophyta</taxon>
        <taxon>Magnoliopsida</taxon>
        <taxon>eudicotyledons</taxon>
        <taxon>Gunneridae</taxon>
        <taxon>Pentapetalae</taxon>
        <taxon>asterids</taxon>
        <taxon>campanulids</taxon>
        <taxon>Asterales</taxon>
        <taxon>Asteraceae</taxon>
        <taxon>Asteroideae</taxon>
        <taxon>Anthemideae</taxon>
        <taxon>Anthemidinae</taxon>
        <taxon>Tanacetum</taxon>
    </lineage>
</organism>
<name>A0A699QQI1_TANCI</name>
<dbReference type="EMBL" id="BKCJ011050917">
    <property type="protein sequence ID" value="GFC75254.1"/>
    <property type="molecule type" value="Genomic_DNA"/>
</dbReference>
<evidence type="ECO:0000256" key="1">
    <source>
        <dbReference type="SAM" id="MobiDB-lite"/>
    </source>
</evidence>
<feature type="non-terminal residue" evidence="2">
    <location>
        <position position="1"/>
    </location>
</feature>
<proteinExistence type="predicted"/>
<comment type="caution">
    <text evidence="2">The sequence shown here is derived from an EMBL/GenBank/DDBJ whole genome shotgun (WGS) entry which is preliminary data.</text>
</comment>
<evidence type="ECO:0000313" key="2">
    <source>
        <dbReference type="EMBL" id="GFC75254.1"/>
    </source>
</evidence>
<gene>
    <name evidence="2" type="ORF">Tci_847224</name>
</gene>
<sequence>LGLKRQQVALAGAPEDVKGAYDNDEGAQAVSALVQEPQPPPVVVQTKTMPQMMARLEEEVHWIRESLVEQQEVMDAMARDFSRFIVWAASGISQLLDATGATHTRYSETHVPYHRRRVKRRSGYTSTSASSVNEDKLDP</sequence>
<dbReference type="AlphaFoldDB" id="A0A699QQI1"/>
<protein>
    <submittedName>
        <fullName evidence="2">Uncharacterized protein</fullName>
    </submittedName>
</protein>
<feature type="compositionally biased region" description="Polar residues" evidence="1">
    <location>
        <begin position="123"/>
        <end position="132"/>
    </location>
</feature>
<accession>A0A699QQI1</accession>
<reference evidence="2" key="1">
    <citation type="journal article" date="2019" name="Sci. Rep.">
        <title>Draft genome of Tanacetum cinerariifolium, the natural source of mosquito coil.</title>
        <authorList>
            <person name="Yamashiro T."/>
            <person name="Shiraishi A."/>
            <person name="Satake H."/>
            <person name="Nakayama K."/>
        </authorList>
    </citation>
    <scope>NUCLEOTIDE SEQUENCE</scope>
</reference>